<proteinExistence type="predicted"/>
<keyword evidence="6 15" id="KW-0597">Phosphoprotein</keyword>
<dbReference type="EMBL" id="LN907827">
    <property type="protein sequence ID" value="CUU23635.1"/>
    <property type="molecule type" value="Genomic_DNA"/>
</dbReference>
<dbReference type="InterPro" id="IPR004358">
    <property type="entry name" value="Sig_transdc_His_kin-like_C"/>
</dbReference>
<feature type="domain" description="Response regulatory" evidence="18">
    <location>
        <begin position="819"/>
        <end position="938"/>
    </location>
</feature>
<evidence type="ECO:0000256" key="9">
    <source>
        <dbReference type="ARBA" id="ARBA00022777"/>
    </source>
</evidence>
<dbReference type="SUPFAM" id="SSF53850">
    <property type="entry name" value="Periplasmic binding protein-like II"/>
    <property type="match status" value="2"/>
</dbReference>
<dbReference type="SUPFAM" id="SSF47226">
    <property type="entry name" value="Histidine-containing phosphotransfer domain, HPT domain"/>
    <property type="match status" value="1"/>
</dbReference>
<evidence type="ECO:0000256" key="11">
    <source>
        <dbReference type="ARBA" id="ARBA00022989"/>
    </source>
</evidence>
<evidence type="ECO:0000259" key="18">
    <source>
        <dbReference type="PROSITE" id="PS50110"/>
    </source>
</evidence>
<keyword evidence="10" id="KW-0067">ATP-binding</keyword>
<keyword evidence="21" id="KW-1185">Reference proteome</keyword>
<dbReference type="PANTHER" id="PTHR43047:SF72">
    <property type="entry name" value="OSMOSENSING HISTIDINE PROTEIN KINASE SLN1"/>
    <property type="match status" value="1"/>
</dbReference>
<dbReference type="GO" id="GO:0005886">
    <property type="term" value="C:plasma membrane"/>
    <property type="evidence" value="ECO:0007669"/>
    <property type="project" value="UniProtKB-SubCell"/>
</dbReference>
<feature type="modified residue" description="4-aspartylphosphate" evidence="15">
    <location>
        <position position="868"/>
    </location>
</feature>
<dbReference type="AlphaFoldDB" id="A0A0U5L4M2"/>
<dbReference type="SUPFAM" id="SSF52172">
    <property type="entry name" value="CheY-like"/>
    <property type="match status" value="1"/>
</dbReference>
<dbReference type="SMART" id="SM00073">
    <property type="entry name" value="HPT"/>
    <property type="match status" value="1"/>
</dbReference>
<organism evidence="20 21">
    <name type="scientific">Duffyella gerundensis</name>
    <dbReference type="NCBI Taxonomy" id="1619313"/>
    <lineage>
        <taxon>Bacteria</taxon>
        <taxon>Pseudomonadati</taxon>
        <taxon>Pseudomonadota</taxon>
        <taxon>Gammaproteobacteria</taxon>
        <taxon>Enterobacterales</taxon>
        <taxon>Erwiniaceae</taxon>
        <taxon>Duffyella</taxon>
    </lineage>
</organism>
<evidence type="ECO:0000256" key="10">
    <source>
        <dbReference type="ARBA" id="ARBA00022840"/>
    </source>
</evidence>
<evidence type="ECO:0000313" key="21">
    <source>
        <dbReference type="Proteomes" id="UP000059419"/>
    </source>
</evidence>
<evidence type="ECO:0000256" key="8">
    <source>
        <dbReference type="ARBA" id="ARBA00022692"/>
    </source>
</evidence>
<evidence type="ECO:0000259" key="17">
    <source>
        <dbReference type="PROSITE" id="PS50109"/>
    </source>
</evidence>
<dbReference type="PANTHER" id="PTHR43047">
    <property type="entry name" value="TWO-COMPONENT HISTIDINE PROTEIN KINASE"/>
    <property type="match status" value="1"/>
</dbReference>
<evidence type="ECO:0000256" key="2">
    <source>
        <dbReference type="ARBA" id="ARBA00004429"/>
    </source>
</evidence>
<dbReference type="InterPro" id="IPR008207">
    <property type="entry name" value="Sig_transdc_His_kin_Hpt_dom"/>
</dbReference>
<comment type="subcellular location">
    <subcellularLocation>
        <location evidence="2">Cell inner membrane</location>
        <topology evidence="2">Multi-pass membrane protein</topology>
    </subcellularLocation>
</comment>
<dbReference type="InterPro" id="IPR036097">
    <property type="entry name" value="HisK_dim/P_sf"/>
</dbReference>
<dbReference type="SMART" id="SM00387">
    <property type="entry name" value="HATPase_c"/>
    <property type="match status" value="1"/>
</dbReference>
<reference evidence="21" key="1">
    <citation type="submission" date="2015-11" db="EMBL/GenBank/DDBJ databases">
        <authorList>
            <person name="Blom J."/>
        </authorList>
    </citation>
    <scope>NUCLEOTIDE SEQUENCE [LARGE SCALE GENOMIC DNA]</scope>
</reference>
<dbReference type="GO" id="GO:0009927">
    <property type="term" value="F:histidine phosphotransfer kinase activity"/>
    <property type="evidence" value="ECO:0007669"/>
    <property type="project" value="TreeGrafter"/>
</dbReference>
<dbReference type="KEGG" id="ege:EM595_1401"/>
<dbReference type="PRINTS" id="PR00344">
    <property type="entry name" value="BCTRLSENSOR"/>
</dbReference>
<evidence type="ECO:0000256" key="16">
    <source>
        <dbReference type="SAM" id="SignalP"/>
    </source>
</evidence>
<keyword evidence="7" id="KW-0808">Transferase</keyword>
<dbReference type="Pfam" id="PF00512">
    <property type="entry name" value="HisKA"/>
    <property type="match status" value="1"/>
</dbReference>
<evidence type="ECO:0000256" key="6">
    <source>
        <dbReference type="ARBA" id="ARBA00022553"/>
    </source>
</evidence>
<dbReference type="InterPro" id="IPR036641">
    <property type="entry name" value="HPT_dom_sf"/>
</dbReference>
<protein>
    <recommendedName>
        <fullName evidence="3">histidine kinase</fullName>
        <ecNumber evidence="3">2.7.13.3</ecNumber>
    </recommendedName>
</protein>
<evidence type="ECO:0000256" key="13">
    <source>
        <dbReference type="ARBA" id="ARBA00023136"/>
    </source>
</evidence>
<evidence type="ECO:0000313" key="20">
    <source>
        <dbReference type="EMBL" id="CUU23635.1"/>
    </source>
</evidence>
<dbReference type="InterPro" id="IPR003661">
    <property type="entry name" value="HisK_dim/P_dom"/>
</dbReference>
<dbReference type="SUPFAM" id="SSF55874">
    <property type="entry name" value="ATPase domain of HSP90 chaperone/DNA topoisomerase II/histidine kinase"/>
    <property type="match status" value="1"/>
</dbReference>
<dbReference type="Pfam" id="PF02518">
    <property type="entry name" value="HATPase_c"/>
    <property type="match status" value="1"/>
</dbReference>
<dbReference type="Pfam" id="PF01627">
    <property type="entry name" value="Hpt"/>
    <property type="match status" value="1"/>
</dbReference>
<dbReference type="SUPFAM" id="SSF47384">
    <property type="entry name" value="Homodimeric domain of signal transducing histidine kinase"/>
    <property type="match status" value="1"/>
</dbReference>
<evidence type="ECO:0000256" key="3">
    <source>
        <dbReference type="ARBA" id="ARBA00012438"/>
    </source>
</evidence>
<dbReference type="PROSITE" id="PS50894">
    <property type="entry name" value="HPT"/>
    <property type="match status" value="1"/>
</dbReference>
<dbReference type="OrthoDB" id="9770795at2"/>
<dbReference type="PROSITE" id="PS50109">
    <property type="entry name" value="HIS_KIN"/>
    <property type="match status" value="1"/>
</dbReference>
<dbReference type="InterPro" id="IPR001789">
    <property type="entry name" value="Sig_transdc_resp-reg_receiver"/>
</dbReference>
<sequence>MRRVIRAVVWLTFFSFTFTAQGEHAPVELISRTSIAQGDPQLTAVSEAWLAVHPALHVAIWGNAHPPLLQQPAESQWEGIAADYINAIAQALKKPVIVHHYPDFNAARQALARGEVTLLALYSPALNEENQWLVSQPWILDNLVVMHDRRLTRQDQATMPFKTLGMIQRGQLEARTRLHWPAITLSSWHHYANAVAALQYQQIHGVLLNRATAQSLLQYNHKGDLRFFAPPFLQDLSLSFATDRAHEPLMDAVNQVLTAMPLAAKIRIASNWGLDASFVTRYDPLNLSKEEKQWLQQHRSVDVVLPRAVAPFSYIDRYGHQTGLVQPLLTQITQRSGIVFRTLTAGAADHAPTTLLVASVAHLSPHNDAQLSRPYARSPWVLVTSHQQPARVLRRDAHFTVAIPAVEGLAQALLMHYPLLHIVTAEDAKAAYGMLDRGRVNAVIDMQISAEYWVNHDYPNRMKLTAPLRMAPAAVAFRLQQGDPMLLAIINKVLTETSPQEQQRELANWQHGPEMTAYLIWDLYSRYFLQAAAVALLIITLIYWRNRHLQQRLQIKRDYARQLQLAKSDADHANAMKSRFLSRISHEIRTPLNALTGLLELEHHQISVPEQRQKNIAVAWQAANTLMALVGDLLDLARIEAGKLEISLQEVDLAAALENAHQLFAASAEEKGLQLQLRCDITQRVVLFDGTKLHQILSNLLSNAVRYSDSGTVFLSLTQQAGSDRYSLCVRDSGPGITAAQQQAIFEPFIRLDNDHPAQGTGLGLNICRELATLLGGELTLESEENVGSTFCFSFTAAPASALASERLQTAHARVAPLRVLIVDDHQPNRLLLKQQLAAAGHQATEASGGEQALTLWRDQTFDLVITDCHMPGMDGFALAQAIRQTEQQRGVAPCPLFGYTAQAEEAMKQRALAAGMDDCLFKPLRLATLLACVNQYGPRTPLPLPLPQESGVLATLKTMTGNDPQALAEIVATLIEANRQDSERLQQAFQQQQLERVASLAHRLLGSARMVQHQALIDLCSRLQKVSTLTVAERSDAIVGCVALLSALELELQPALTCDA</sequence>
<evidence type="ECO:0000256" key="7">
    <source>
        <dbReference type="ARBA" id="ARBA00022679"/>
    </source>
</evidence>
<feature type="domain" description="HPt" evidence="19">
    <location>
        <begin position="964"/>
        <end position="1056"/>
    </location>
</feature>
<dbReference type="CDD" id="cd00082">
    <property type="entry name" value="HisKA"/>
    <property type="match status" value="1"/>
</dbReference>
<dbReference type="SMART" id="SM00062">
    <property type="entry name" value="PBPb"/>
    <property type="match status" value="2"/>
</dbReference>
<feature type="domain" description="Histidine kinase" evidence="17">
    <location>
        <begin position="583"/>
        <end position="799"/>
    </location>
</feature>
<dbReference type="SMART" id="SM00388">
    <property type="entry name" value="HisKA"/>
    <property type="match status" value="1"/>
</dbReference>
<dbReference type="SMART" id="SM00448">
    <property type="entry name" value="REC"/>
    <property type="match status" value="1"/>
</dbReference>
<dbReference type="InterPro" id="IPR005467">
    <property type="entry name" value="His_kinase_dom"/>
</dbReference>
<keyword evidence="16" id="KW-0732">Signal</keyword>
<feature type="modified residue" description="Phosphohistidine" evidence="14">
    <location>
        <position position="1003"/>
    </location>
</feature>
<dbReference type="EC" id="2.7.13.3" evidence="3"/>
<dbReference type="InterPro" id="IPR001638">
    <property type="entry name" value="Solute-binding_3/MltF_N"/>
</dbReference>
<feature type="chain" id="PRO_5006861059" description="histidine kinase" evidence="16">
    <location>
        <begin position="21"/>
        <end position="1061"/>
    </location>
</feature>
<dbReference type="GO" id="GO:0000155">
    <property type="term" value="F:phosphorelay sensor kinase activity"/>
    <property type="evidence" value="ECO:0007669"/>
    <property type="project" value="InterPro"/>
</dbReference>
<evidence type="ECO:0000256" key="5">
    <source>
        <dbReference type="ARBA" id="ARBA00022519"/>
    </source>
</evidence>
<dbReference type="CDD" id="cd17546">
    <property type="entry name" value="REC_hyHK_CKI1_RcsC-like"/>
    <property type="match status" value="1"/>
</dbReference>
<evidence type="ECO:0000256" key="12">
    <source>
        <dbReference type="ARBA" id="ARBA00023012"/>
    </source>
</evidence>
<keyword evidence="11" id="KW-1133">Transmembrane helix</keyword>
<dbReference type="PATRIC" id="fig|1619313.3.peg.1451"/>
<accession>A0A0U5L4M2</accession>
<keyword evidence="4" id="KW-1003">Cell membrane</keyword>
<keyword evidence="10" id="KW-0547">Nucleotide-binding</keyword>
<dbReference type="STRING" id="1619313.EM595_1401"/>
<evidence type="ECO:0000256" key="15">
    <source>
        <dbReference type="PROSITE-ProRule" id="PRU00169"/>
    </source>
</evidence>
<dbReference type="Gene3D" id="1.20.120.160">
    <property type="entry name" value="HPT domain"/>
    <property type="match status" value="1"/>
</dbReference>
<keyword evidence="8" id="KW-0812">Transmembrane</keyword>
<feature type="signal peptide" evidence="16">
    <location>
        <begin position="1"/>
        <end position="20"/>
    </location>
</feature>
<dbReference type="Pfam" id="PF00072">
    <property type="entry name" value="Response_reg"/>
    <property type="match status" value="1"/>
</dbReference>
<dbReference type="PROSITE" id="PS50110">
    <property type="entry name" value="RESPONSE_REGULATORY"/>
    <property type="match status" value="1"/>
</dbReference>
<evidence type="ECO:0000256" key="4">
    <source>
        <dbReference type="ARBA" id="ARBA00022475"/>
    </source>
</evidence>
<dbReference type="Gene3D" id="3.40.50.2300">
    <property type="match status" value="1"/>
</dbReference>
<evidence type="ECO:0000256" key="1">
    <source>
        <dbReference type="ARBA" id="ARBA00000085"/>
    </source>
</evidence>
<dbReference type="InterPro" id="IPR003594">
    <property type="entry name" value="HATPase_dom"/>
</dbReference>
<keyword evidence="13" id="KW-0472">Membrane</keyword>
<keyword evidence="5" id="KW-0997">Cell inner membrane</keyword>
<dbReference type="Gene3D" id="3.30.565.10">
    <property type="entry name" value="Histidine kinase-like ATPase, C-terminal domain"/>
    <property type="match status" value="1"/>
</dbReference>
<dbReference type="InterPro" id="IPR036890">
    <property type="entry name" value="HATPase_C_sf"/>
</dbReference>
<comment type="catalytic activity">
    <reaction evidence="1">
        <text>ATP + protein L-histidine = ADP + protein N-phospho-L-histidine.</text>
        <dbReference type="EC" id="2.7.13.3"/>
    </reaction>
</comment>
<dbReference type="Proteomes" id="UP000059419">
    <property type="component" value="Chromosome 1"/>
</dbReference>
<dbReference type="InterPro" id="IPR011006">
    <property type="entry name" value="CheY-like_superfamily"/>
</dbReference>
<dbReference type="Gene3D" id="3.40.190.10">
    <property type="entry name" value="Periplasmic binding protein-like II"/>
    <property type="match status" value="4"/>
</dbReference>
<gene>
    <name evidence="20" type="ORF">EM595_1401</name>
</gene>
<evidence type="ECO:0000259" key="19">
    <source>
        <dbReference type="PROSITE" id="PS50894"/>
    </source>
</evidence>
<keyword evidence="9" id="KW-0418">Kinase</keyword>
<dbReference type="Gene3D" id="1.10.287.130">
    <property type="match status" value="1"/>
</dbReference>
<evidence type="ECO:0000256" key="14">
    <source>
        <dbReference type="PROSITE-ProRule" id="PRU00110"/>
    </source>
</evidence>
<keyword evidence="12" id="KW-0902">Two-component regulatory system</keyword>
<name>A0A0U5L4M2_9GAMM</name>